<dbReference type="Proteomes" id="UP000034391">
    <property type="component" value="Unassembled WGS sequence"/>
</dbReference>
<protein>
    <submittedName>
        <fullName evidence="1">Uncharacterized protein</fullName>
    </submittedName>
</protein>
<evidence type="ECO:0000313" key="1">
    <source>
        <dbReference type="EMBL" id="KKU41936.1"/>
    </source>
</evidence>
<organism evidence="1 2">
    <name type="scientific">Candidatus Azambacteria bacterium GW2011_GWD2_46_48</name>
    <dbReference type="NCBI Taxonomy" id="1618623"/>
    <lineage>
        <taxon>Bacteria</taxon>
        <taxon>Candidatus Azamiibacteriota</taxon>
    </lineage>
</organism>
<evidence type="ECO:0000313" key="2">
    <source>
        <dbReference type="Proteomes" id="UP000034391"/>
    </source>
</evidence>
<accession>A0A0G1QA47</accession>
<proteinExistence type="predicted"/>
<gene>
    <name evidence="1" type="ORF">UX56_C0014G0018</name>
</gene>
<dbReference type="EMBL" id="LCMR01000014">
    <property type="protein sequence ID" value="KKU41936.1"/>
    <property type="molecule type" value="Genomic_DNA"/>
</dbReference>
<sequence length="45" mass="5312">MFFNGQMLRRGRHFIKLFASYHLVRRIDQTEPVSDRSGDVFRVAG</sequence>
<reference evidence="1 2" key="1">
    <citation type="journal article" date="2015" name="Nature">
        <title>rRNA introns, odd ribosomes, and small enigmatic genomes across a large radiation of phyla.</title>
        <authorList>
            <person name="Brown C.T."/>
            <person name="Hug L.A."/>
            <person name="Thomas B.C."/>
            <person name="Sharon I."/>
            <person name="Castelle C.J."/>
            <person name="Singh A."/>
            <person name="Wilkins M.J."/>
            <person name="Williams K.H."/>
            <person name="Banfield J.F."/>
        </authorList>
    </citation>
    <scope>NUCLEOTIDE SEQUENCE [LARGE SCALE GENOMIC DNA]</scope>
</reference>
<comment type="caution">
    <text evidence="1">The sequence shown here is derived from an EMBL/GenBank/DDBJ whole genome shotgun (WGS) entry which is preliminary data.</text>
</comment>
<dbReference type="AlphaFoldDB" id="A0A0G1QA47"/>
<name>A0A0G1QA47_9BACT</name>